<dbReference type="CDD" id="cd06163">
    <property type="entry name" value="S2P-M50_PDZ_RseP-like"/>
    <property type="match status" value="1"/>
</dbReference>
<evidence type="ECO:0000256" key="4">
    <source>
        <dbReference type="ARBA" id="ARBA00022670"/>
    </source>
</evidence>
<dbReference type="EMBL" id="JANWOI010000002">
    <property type="protein sequence ID" value="MDA5193773.1"/>
    <property type="molecule type" value="Genomic_DNA"/>
</dbReference>
<dbReference type="SMART" id="SM00228">
    <property type="entry name" value="PDZ"/>
    <property type="match status" value="1"/>
</dbReference>
<dbReference type="PROSITE" id="PS50106">
    <property type="entry name" value="PDZ"/>
    <property type="match status" value="1"/>
</dbReference>
<dbReference type="InterPro" id="IPR036034">
    <property type="entry name" value="PDZ_sf"/>
</dbReference>
<dbReference type="NCBIfam" id="TIGR00054">
    <property type="entry name" value="RIP metalloprotease RseP"/>
    <property type="match status" value="1"/>
</dbReference>
<keyword evidence="8 11" id="KW-1133">Transmembrane helix</keyword>
<dbReference type="CDD" id="cd23081">
    <property type="entry name" value="cpPDZ_EcRseP-like"/>
    <property type="match status" value="1"/>
</dbReference>
<comment type="similarity">
    <text evidence="3 11">Belongs to the peptidase M50B family.</text>
</comment>
<evidence type="ECO:0000256" key="10">
    <source>
        <dbReference type="ARBA" id="ARBA00023136"/>
    </source>
</evidence>
<evidence type="ECO:0000256" key="1">
    <source>
        <dbReference type="ARBA" id="ARBA00001947"/>
    </source>
</evidence>
<protein>
    <recommendedName>
        <fullName evidence="11">Zinc metalloprotease</fullName>
        <ecNumber evidence="11">3.4.24.-</ecNumber>
    </recommendedName>
</protein>
<dbReference type="GO" id="GO:0004222">
    <property type="term" value="F:metalloendopeptidase activity"/>
    <property type="evidence" value="ECO:0007669"/>
    <property type="project" value="InterPro"/>
</dbReference>
<evidence type="ECO:0000256" key="8">
    <source>
        <dbReference type="ARBA" id="ARBA00022989"/>
    </source>
</evidence>
<keyword evidence="6 11" id="KW-0378">Hydrolase</keyword>
<keyword evidence="7 11" id="KW-0862">Zinc</keyword>
<dbReference type="Pfam" id="PF17820">
    <property type="entry name" value="PDZ_6"/>
    <property type="match status" value="1"/>
</dbReference>
<comment type="caution">
    <text evidence="13">The sequence shown here is derived from an EMBL/GenBank/DDBJ whole genome shotgun (WGS) entry which is preliminary data.</text>
</comment>
<proteinExistence type="inferred from homology"/>
<keyword evidence="9 11" id="KW-0482">Metalloprotease</keyword>
<keyword evidence="5 11" id="KW-0812">Transmembrane</keyword>
<keyword evidence="14" id="KW-1185">Reference proteome</keyword>
<accession>A0A9X3Z774</accession>
<evidence type="ECO:0000256" key="7">
    <source>
        <dbReference type="ARBA" id="ARBA00022833"/>
    </source>
</evidence>
<comment type="cofactor">
    <cofactor evidence="1 11">
        <name>Zn(2+)</name>
        <dbReference type="ChEBI" id="CHEBI:29105"/>
    </cofactor>
</comment>
<dbReference type="PANTHER" id="PTHR42837:SF2">
    <property type="entry name" value="MEMBRANE METALLOPROTEASE ARASP2, CHLOROPLASTIC-RELATED"/>
    <property type="match status" value="1"/>
</dbReference>
<dbReference type="InterPro" id="IPR008915">
    <property type="entry name" value="Peptidase_M50"/>
</dbReference>
<comment type="subcellular location">
    <subcellularLocation>
        <location evidence="2">Membrane</location>
        <topology evidence="2">Multi-pass membrane protein</topology>
    </subcellularLocation>
</comment>
<name>A0A9X3Z774_9PROT</name>
<evidence type="ECO:0000259" key="12">
    <source>
        <dbReference type="PROSITE" id="PS50106"/>
    </source>
</evidence>
<keyword evidence="10 11" id="KW-0472">Membrane</keyword>
<reference evidence="13" key="2">
    <citation type="journal article" date="2023" name="Syst. Appl. Microbiol.">
        <title>Govania unica gen. nov., sp. nov., a rare biosphere bacterium that represents a novel family in the class Alphaproteobacteria.</title>
        <authorList>
            <person name="Vandamme P."/>
            <person name="Peeters C."/>
            <person name="Hettiarachchi A."/>
            <person name="Cnockaert M."/>
            <person name="Carlier A."/>
        </authorList>
    </citation>
    <scope>NUCLEOTIDE SEQUENCE</scope>
    <source>
        <strain evidence="13">LMG 31809</strain>
    </source>
</reference>
<dbReference type="AlphaFoldDB" id="A0A9X3Z774"/>
<dbReference type="InterPro" id="IPR004387">
    <property type="entry name" value="Pept_M50_Zn"/>
</dbReference>
<dbReference type="EC" id="3.4.24.-" evidence="11"/>
<evidence type="ECO:0000313" key="14">
    <source>
        <dbReference type="Proteomes" id="UP001141619"/>
    </source>
</evidence>
<dbReference type="PANTHER" id="PTHR42837">
    <property type="entry name" value="REGULATOR OF SIGMA-E PROTEASE RSEP"/>
    <property type="match status" value="1"/>
</dbReference>
<feature type="domain" description="PDZ" evidence="12">
    <location>
        <begin position="131"/>
        <end position="173"/>
    </location>
</feature>
<evidence type="ECO:0000313" key="13">
    <source>
        <dbReference type="EMBL" id="MDA5193773.1"/>
    </source>
</evidence>
<feature type="transmembrane region" description="Helical" evidence="11">
    <location>
        <begin position="111"/>
        <end position="133"/>
    </location>
</feature>
<feature type="transmembrane region" description="Helical" evidence="11">
    <location>
        <begin position="7"/>
        <end position="25"/>
    </location>
</feature>
<keyword evidence="11" id="KW-0479">Metal-binding</keyword>
<evidence type="ECO:0000256" key="5">
    <source>
        <dbReference type="ARBA" id="ARBA00022692"/>
    </source>
</evidence>
<dbReference type="InterPro" id="IPR041489">
    <property type="entry name" value="PDZ_6"/>
</dbReference>
<evidence type="ECO:0000256" key="6">
    <source>
        <dbReference type="ARBA" id="ARBA00022801"/>
    </source>
</evidence>
<dbReference type="Pfam" id="PF02163">
    <property type="entry name" value="Peptidase_M50"/>
    <property type="match status" value="1"/>
</dbReference>
<organism evidence="13 14">
    <name type="scientific">Govanella unica</name>
    <dbReference type="NCBI Taxonomy" id="2975056"/>
    <lineage>
        <taxon>Bacteria</taxon>
        <taxon>Pseudomonadati</taxon>
        <taxon>Pseudomonadota</taxon>
        <taxon>Alphaproteobacteria</taxon>
        <taxon>Emcibacterales</taxon>
        <taxon>Govanellaceae</taxon>
        <taxon>Govanella</taxon>
    </lineage>
</organism>
<dbReference type="GO" id="GO:0006508">
    <property type="term" value="P:proteolysis"/>
    <property type="evidence" value="ECO:0007669"/>
    <property type="project" value="UniProtKB-KW"/>
</dbReference>
<evidence type="ECO:0000256" key="3">
    <source>
        <dbReference type="ARBA" id="ARBA00007931"/>
    </source>
</evidence>
<gene>
    <name evidence="13" type="primary">rseP</name>
    <name evidence="13" type="ORF">NYP16_07385</name>
</gene>
<dbReference type="RefSeq" id="WP_274943467.1">
    <property type="nucleotide sequence ID" value="NZ_JANWOI010000002.1"/>
</dbReference>
<dbReference type="GO" id="GO:0046872">
    <property type="term" value="F:metal ion binding"/>
    <property type="evidence" value="ECO:0007669"/>
    <property type="project" value="UniProtKB-KW"/>
</dbReference>
<evidence type="ECO:0000256" key="9">
    <source>
        <dbReference type="ARBA" id="ARBA00023049"/>
    </source>
</evidence>
<feature type="transmembrane region" description="Helical" evidence="11">
    <location>
        <begin position="343"/>
        <end position="361"/>
    </location>
</feature>
<evidence type="ECO:0000256" key="11">
    <source>
        <dbReference type="RuleBase" id="RU362031"/>
    </source>
</evidence>
<sequence>MESLLDLGHTLLTFVVVLTILVFVHEWGHYWVARRCGVRVDVFSIGFGPELFGWTDKSGTRWKVSLLPLGGYVKFFGDMNAASATDNHAVRAMSDADRKVAFPTQPVWKRAAIVAAGPIANFILAIAILAGFFMTMGQPYSPAVVGEVVPQSAAERAGIEVGDKVLRINGDKIDRFQDMQMIIQMHPGDKLSMLIDRGGQEKLLSVVPDAAEIKDPIGQPQKIGRLGVARSGDAFVERNPAEAVYYATIETGSIVKMTVNYIGQIITGKRSGEELGGPIRIAKYSSATARDGVVALIWFIAMLSINLGFVNLLPVPMLDGGHLVYYGWEALSGKPLSERAQEYGMRIGLALVLALMLFVTWNDLSYLKIFNF</sequence>
<keyword evidence="4" id="KW-0645">Protease</keyword>
<evidence type="ECO:0000256" key="2">
    <source>
        <dbReference type="ARBA" id="ARBA00004141"/>
    </source>
</evidence>
<reference evidence="13" key="1">
    <citation type="submission" date="2022-08" db="EMBL/GenBank/DDBJ databases">
        <authorList>
            <person name="Vandamme P."/>
            <person name="Hettiarachchi A."/>
            <person name="Peeters C."/>
            <person name="Cnockaert M."/>
            <person name="Carlier A."/>
        </authorList>
    </citation>
    <scope>NUCLEOTIDE SEQUENCE</scope>
    <source>
        <strain evidence="13">LMG 31809</strain>
    </source>
</reference>
<dbReference type="SUPFAM" id="SSF50156">
    <property type="entry name" value="PDZ domain-like"/>
    <property type="match status" value="1"/>
</dbReference>
<dbReference type="Proteomes" id="UP001141619">
    <property type="component" value="Unassembled WGS sequence"/>
</dbReference>
<feature type="transmembrane region" description="Helical" evidence="11">
    <location>
        <begin position="293"/>
        <end position="313"/>
    </location>
</feature>
<dbReference type="InterPro" id="IPR001478">
    <property type="entry name" value="PDZ"/>
</dbReference>
<dbReference type="Gene3D" id="2.30.42.10">
    <property type="match status" value="1"/>
</dbReference>
<dbReference type="GO" id="GO:0016020">
    <property type="term" value="C:membrane"/>
    <property type="evidence" value="ECO:0007669"/>
    <property type="project" value="UniProtKB-SubCell"/>
</dbReference>